<dbReference type="PANTHER" id="PTHR43309">
    <property type="entry name" value="5-OXOPROLINASE SUBUNIT C"/>
    <property type="match status" value="1"/>
</dbReference>
<dbReference type="Gene3D" id="3.30.1360.40">
    <property type="match status" value="1"/>
</dbReference>
<dbReference type="InterPro" id="IPR003778">
    <property type="entry name" value="CT_A_B"/>
</dbReference>
<feature type="region of interest" description="Disordered" evidence="4">
    <location>
        <begin position="234"/>
        <end position="253"/>
    </location>
</feature>
<dbReference type="Pfam" id="PF02682">
    <property type="entry name" value="CT_C_D"/>
    <property type="match status" value="1"/>
</dbReference>
<keyword evidence="8" id="KW-1185">Reference proteome</keyword>
<dbReference type="Proteomes" id="UP000182652">
    <property type="component" value="Unassembled WGS sequence"/>
</dbReference>
<keyword evidence="3" id="KW-0067">ATP-binding</keyword>
<dbReference type="InterPro" id="IPR003833">
    <property type="entry name" value="CT_C_D"/>
</dbReference>
<keyword evidence="2" id="KW-0378">Hydrolase</keyword>
<dbReference type="AlphaFoldDB" id="A0A1H4JX07"/>
<dbReference type="SMART" id="SM00796">
    <property type="entry name" value="AHS1"/>
    <property type="match status" value="1"/>
</dbReference>
<evidence type="ECO:0000256" key="4">
    <source>
        <dbReference type="SAM" id="MobiDB-lite"/>
    </source>
</evidence>
<evidence type="ECO:0000259" key="6">
    <source>
        <dbReference type="SMART" id="SM00797"/>
    </source>
</evidence>
<keyword evidence="1" id="KW-0547">Nucleotide-binding</keyword>
<dbReference type="EMBL" id="FNSN01000003">
    <property type="protein sequence ID" value="SEB50365.1"/>
    <property type="molecule type" value="Genomic_DNA"/>
</dbReference>
<evidence type="ECO:0000256" key="3">
    <source>
        <dbReference type="ARBA" id="ARBA00022840"/>
    </source>
</evidence>
<name>A0A1H4JX07_9MICC</name>
<evidence type="ECO:0000256" key="1">
    <source>
        <dbReference type="ARBA" id="ARBA00022741"/>
    </source>
</evidence>
<dbReference type="GO" id="GO:0016787">
    <property type="term" value="F:hydrolase activity"/>
    <property type="evidence" value="ECO:0007669"/>
    <property type="project" value="UniProtKB-KW"/>
</dbReference>
<dbReference type="Pfam" id="PF02626">
    <property type="entry name" value="CT_A_B"/>
    <property type="match status" value="1"/>
</dbReference>
<dbReference type="InterPro" id="IPR029000">
    <property type="entry name" value="Cyclophilin-like_dom_sf"/>
</dbReference>
<accession>A0A1H4JX07</accession>
<sequence>MGRLLGVRRVGDRAVLAELDGLDAVLALQAGLLAEPPAGVVDVVAAARTVLVTVGLPQSLAGVVERLRSADLAAGVRSAGREVRIETVYDGEDLAEVARLTGRSVEAVVAGHADAVWTAAFGGFAPGFAYLSAPGMPEVPRRTSPRTRVPAGSVALAGGYSAVYPNDSPGGWQLIGRTGALLWDAARDEPALIKAGDTVRFVPVRDIVQALPARPAAETGEPVLEVRNPGLQTTVQDLGRPGHAASGVSDSGAMDRGALKRANRMVGNPAGAPGLEALPGGLTLRALRDTILAVTGADVPLLIGGDDGAQWDAPLDAPLTLLAGETLRLGTPVAGLRSYVAVRGGVRGGTVLGSAATDVLSGLGPAPLTAGSRLGLLDPRLRGAVGEPETAPALPSAEEATVLRVVPGPRDDWFTNESLEAFHAGEWTVTAESNRVGIRFSGEPLVRRTEGELQSEGTVRGAIQVPASGLPLVFMADHPVTGGYPVIGVVLDADQDRLAQLPPGARVRFEPVAPASL</sequence>
<proteinExistence type="predicted"/>
<dbReference type="SMART" id="SM00797">
    <property type="entry name" value="AHS2"/>
    <property type="match status" value="1"/>
</dbReference>
<gene>
    <name evidence="7" type="ORF">SAMN04489745_0412</name>
</gene>
<evidence type="ECO:0000313" key="8">
    <source>
        <dbReference type="Proteomes" id="UP000182652"/>
    </source>
</evidence>
<evidence type="ECO:0000256" key="2">
    <source>
        <dbReference type="ARBA" id="ARBA00022801"/>
    </source>
</evidence>
<dbReference type="NCBIfam" id="TIGR00724">
    <property type="entry name" value="urea_amlyse_rel"/>
    <property type="match status" value="1"/>
</dbReference>
<evidence type="ECO:0000313" key="7">
    <source>
        <dbReference type="EMBL" id="SEB50365.1"/>
    </source>
</evidence>
<feature type="domain" description="Carboxyltransferase" evidence="5">
    <location>
        <begin position="5"/>
        <end position="193"/>
    </location>
</feature>
<protein>
    <submittedName>
        <fullName evidence="7">Sensor histidine kinase inhibitor, KipI family</fullName>
    </submittedName>
</protein>
<dbReference type="RefSeq" id="WP_066213405.1">
    <property type="nucleotide sequence ID" value="NZ_FNSN01000003.1"/>
</dbReference>
<dbReference type="SUPFAM" id="SSF160467">
    <property type="entry name" value="PH0987 N-terminal domain-like"/>
    <property type="match status" value="1"/>
</dbReference>
<dbReference type="PANTHER" id="PTHR43309:SF3">
    <property type="entry name" value="5-OXOPROLINASE SUBUNIT C"/>
    <property type="match status" value="1"/>
</dbReference>
<evidence type="ECO:0000259" key="5">
    <source>
        <dbReference type="SMART" id="SM00796"/>
    </source>
</evidence>
<dbReference type="SUPFAM" id="SSF50891">
    <property type="entry name" value="Cyclophilin-like"/>
    <property type="match status" value="2"/>
</dbReference>
<organism evidence="7 8">
    <name type="scientific">Arthrobacter woluwensis</name>
    <dbReference type="NCBI Taxonomy" id="156980"/>
    <lineage>
        <taxon>Bacteria</taxon>
        <taxon>Bacillati</taxon>
        <taxon>Actinomycetota</taxon>
        <taxon>Actinomycetes</taxon>
        <taxon>Micrococcales</taxon>
        <taxon>Micrococcaceae</taxon>
        <taxon>Arthrobacter</taxon>
    </lineage>
</organism>
<dbReference type="Gene3D" id="2.40.100.10">
    <property type="entry name" value="Cyclophilin-like"/>
    <property type="match status" value="2"/>
</dbReference>
<dbReference type="GO" id="GO:0005524">
    <property type="term" value="F:ATP binding"/>
    <property type="evidence" value="ECO:0007669"/>
    <property type="project" value="UniProtKB-KW"/>
</dbReference>
<dbReference type="STRING" id="156980.SAMN04489745_0412"/>
<reference evidence="7 8" key="1">
    <citation type="submission" date="2016-10" db="EMBL/GenBank/DDBJ databases">
        <authorList>
            <person name="de Groot N.N."/>
        </authorList>
    </citation>
    <scope>NUCLEOTIDE SEQUENCE [LARGE SCALE GENOMIC DNA]</scope>
    <source>
        <strain evidence="7 8">DSM 10495</strain>
    </source>
</reference>
<dbReference type="InterPro" id="IPR052708">
    <property type="entry name" value="PxpC"/>
</dbReference>
<feature type="domain" description="Carboxyltransferase" evidence="6">
    <location>
        <begin position="245"/>
        <end position="516"/>
    </location>
</feature>